<evidence type="ECO:0000256" key="5">
    <source>
        <dbReference type="ARBA" id="ARBA00022960"/>
    </source>
</evidence>
<evidence type="ECO:0000313" key="9">
    <source>
        <dbReference type="EMBL" id="AIJ44483.1"/>
    </source>
</evidence>
<feature type="transmembrane region" description="Helical" evidence="8">
    <location>
        <begin position="12"/>
        <end position="31"/>
    </location>
</feature>
<protein>
    <submittedName>
        <fullName evidence="9">Rod shape-determining protein MreD</fullName>
    </submittedName>
</protein>
<dbReference type="KEGG" id="ctes:O987_01435"/>
<dbReference type="Proteomes" id="UP000028782">
    <property type="component" value="Chromosome"/>
</dbReference>
<evidence type="ECO:0000256" key="2">
    <source>
        <dbReference type="ARBA" id="ARBA00007776"/>
    </source>
</evidence>
<evidence type="ECO:0000256" key="1">
    <source>
        <dbReference type="ARBA" id="ARBA00004651"/>
    </source>
</evidence>
<keyword evidence="6 8" id="KW-1133">Transmembrane helix</keyword>
<sequence length="172" mass="18926">MIMPRGQQLLLPVNPLFIVVTLVIGLAINMLPLGRIVWLPDMLMLLLAFWSLNQPQRVGLGIAFALGLVMDVDRASLLGQHALAYTLLVFVTGWMSRRLLWFSSPVQALHLLPVFAAAHGIQVLLRVATGGIFPGLEFLIAPAIETLLWPVVSVLLLAPQRRAPDSDENRPL</sequence>
<dbReference type="PIRSF" id="PIRSF018472">
    <property type="entry name" value="MreD_proteobac"/>
    <property type="match status" value="1"/>
</dbReference>
<reference evidence="9 10" key="1">
    <citation type="journal article" date="2014" name="Genome Announc.">
        <title>Complete Genome Sequence of Polychlorinated Biphenyl Degrader Comamonas testosteroni TK102 (NBRC 109938).</title>
        <authorList>
            <person name="Fukuda K."/>
            <person name="Hosoyama A."/>
            <person name="Tsuchikane K."/>
            <person name="Ohji S."/>
            <person name="Yamazoe A."/>
            <person name="Fujita N."/>
            <person name="Shintani M."/>
            <person name="Kimbara K."/>
        </authorList>
    </citation>
    <scope>NUCLEOTIDE SEQUENCE [LARGE SCALE GENOMIC DNA]</scope>
    <source>
        <strain evidence="9">TK102</strain>
    </source>
</reference>
<keyword evidence="5" id="KW-0133">Cell shape</keyword>
<comment type="subcellular location">
    <subcellularLocation>
        <location evidence="1">Cell membrane</location>
        <topology evidence="1">Multi-pass membrane protein</topology>
    </subcellularLocation>
</comment>
<evidence type="ECO:0000256" key="4">
    <source>
        <dbReference type="ARBA" id="ARBA00022692"/>
    </source>
</evidence>
<dbReference type="InterPro" id="IPR026034">
    <property type="entry name" value="MreD_proteobac"/>
</dbReference>
<dbReference type="RefSeq" id="WP_003059471.1">
    <property type="nucleotide sequence ID" value="NZ_CP006704.1"/>
</dbReference>
<evidence type="ECO:0000256" key="7">
    <source>
        <dbReference type="ARBA" id="ARBA00023136"/>
    </source>
</evidence>
<dbReference type="GO" id="GO:0008360">
    <property type="term" value="P:regulation of cell shape"/>
    <property type="evidence" value="ECO:0007669"/>
    <property type="project" value="UniProtKB-KW"/>
</dbReference>
<evidence type="ECO:0000256" key="8">
    <source>
        <dbReference type="SAM" id="Phobius"/>
    </source>
</evidence>
<feature type="transmembrane region" description="Helical" evidence="8">
    <location>
        <begin position="139"/>
        <end position="158"/>
    </location>
</feature>
<evidence type="ECO:0000313" key="10">
    <source>
        <dbReference type="Proteomes" id="UP000028782"/>
    </source>
</evidence>
<dbReference type="HOGENOM" id="CLU_119315_1_0_4"/>
<evidence type="ECO:0000256" key="6">
    <source>
        <dbReference type="ARBA" id="ARBA00022989"/>
    </source>
</evidence>
<gene>
    <name evidence="9" type="ORF">O987_01435</name>
</gene>
<dbReference type="EMBL" id="CP006704">
    <property type="protein sequence ID" value="AIJ44483.1"/>
    <property type="molecule type" value="Genomic_DNA"/>
</dbReference>
<dbReference type="InterPro" id="IPR007227">
    <property type="entry name" value="Cell_shape_determining_MreD"/>
</dbReference>
<accession>A0A076PFN5</accession>
<keyword evidence="7 8" id="KW-0472">Membrane</keyword>
<dbReference type="AlphaFoldDB" id="A0A076PFN5"/>
<dbReference type="Pfam" id="PF04093">
    <property type="entry name" value="MreD"/>
    <property type="match status" value="1"/>
</dbReference>
<keyword evidence="3" id="KW-1003">Cell membrane</keyword>
<dbReference type="PANTHER" id="PTHR37484:SF1">
    <property type="entry name" value="ROD SHAPE-DETERMINING PROTEIN MRED"/>
    <property type="match status" value="1"/>
</dbReference>
<keyword evidence="4 8" id="KW-0812">Transmembrane</keyword>
<dbReference type="GO" id="GO:0005886">
    <property type="term" value="C:plasma membrane"/>
    <property type="evidence" value="ECO:0007669"/>
    <property type="project" value="UniProtKB-SubCell"/>
</dbReference>
<feature type="transmembrane region" description="Helical" evidence="8">
    <location>
        <begin position="82"/>
        <end position="100"/>
    </location>
</feature>
<dbReference type="PANTHER" id="PTHR37484">
    <property type="entry name" value="ROD SHAPE-DETERMINING PROTEIN MRED"/>
    <property type="match status" value="1"/>
</dbReference>
<comment type="similarity">
    <text evidence="2">Belongs to the MreD family.</text>
</comment>
<dbReference type="NCBIfam" id="TIGR03426">
    <property type="entry name" value="shape_MreD"/>
    <property type="match status" value="1"/>
</dbReference>
<proteinExistence type="inferred from homology"/>
<evidence type="ECO:0000256" key="3">
    <source>
        <dbReference type="ARBA" id="ARBA00022475"/>
    </source>
</evidence>
<name>A0A076PFN5_COMTE</name>
<organism evidence="9 10">
    <name type="scientific">Comamonas testosteroni TK102</name>
    <dbReference type="NCBI Taxonomy" id="1392005"/>
    <lineage>
        <taxon>Bacteria</taxon>
        <taxon>Pseudomonadati</taxon>
        <taxon>Pseudomonadota</taxon>
        <taxon>Betaproteobacteria</taxon>
        <taxon>Burkholderiales</taxon>
        <taxon>Comamonadaceae</taxon>
        <taxon>Comamonas</taxon>
    </lineage>
</organism>